<dbReference type="InterPro" id="IPR016092">
    <property type="entry name" value="ATAP"/>
</dbReference>
<evidence type="ECO:0000313" key="5">
    <source>
        <dbReference type="EMBL" id="CAK9068175.1"/>
    </source>
</evidence>
<protein>
    <submittedName>
        <fullName evidence="5">Mitochondrial (Lethal (1) G0136) (Putative magnetoreceptor subunit MagR)</fullName>
    </submittedName>
</protein>
<comment type="similarity">
    <text evidence="2">Belongs to the HesB/IscA family.</text>
</comment>
<dbReference type="Gene3D" id="2.60.300.12">
    <property type="entry name" value="HesB-like domain"/>
    <property type="match status" value="1"/>
</dbReference>
<evidence type="ECO:0000256" key="1">
    <source>
        <dbReference type="ARBA" id="ARBA00005151"/>
    </source>
</evidence>
<dbReference type="InterPro" id="IPR050322">
    <property type="entry name" value="Fe-S_cluster_asmbl/transfer"/>
</dbReference>
<evidence type="ECO:0000256" key="2">
    <source>
        <dbReference type="ARBA" id="ARBA00006718"/>
    </source>
</evidence>
<reference evidence="5 6" key="1">
    <citation type="submission" date="2024-02" db="EMBL/GenBank/DDBJ databases">
        <authorList>
            <person name="Chen Y."/>
            <person name="Shah S."/>
            <person name="Dougan E. K."/>
            <person name="Thang M."/>
            <person name="Chan C."/>
        </authorList>
    </citation>
    <scope>NUCLEOTIDE SEQUENCE [LARGE SCALE GENOMIC DNA]</scope>
</reference>
<proteinExistence type="inferred from homology"/>
<dbReference type="EMBL" id="CAXAMM010031469">
    <property type="protein sequence ID" value="CAK9068175.1"/>
    <property type="molecule type" value="Genomic_DNA"/>
</dbReference>
<dbReference type="NCBIfam" id="TIGR00049">
    <property type="entry name" value="iron-sulfur cluster assembly accessory protein"/>
    <property type="match status" value="1"/>
</dbReference>
<keyword evidence="6" id="KW-1185">Reference proteome</keyword>
<dbReference type="PANTHER" id="PTHR10072">
    <property type="entry name" value="IRON-SULFUR CLUSTER ASSEMBLY PROTEIN"/>
    <property type="match status" value="1"/>
</dbReference>
<feature type="domain" description="Core" evidence="4">
    <location>
        <begin position="12"/>
        <end position="113"/>
    </location>
</feature>
<dbReference type="InterPro" id="IPR000361">
    <property type="entry name" value="ATAP_core_dom"/>
</dbReference>
<dbReference type="Pfam" id="PF01521">
    <property type="entry name" value="Fe-S_biosyn"/>
    <property type="match status" value="1"/>
</dbReference>
<evidence type="ECO:0000256" key="3">
    <source>
        <dbReference type="ARBA" id="ARBA00022485"/>
    </source>
</evidence>
<dbReference type="PROSITE" id="PS01152">
    <property type="entry name" value="HESB"/>
    <property type="match status" value="1"/>
</dbReference>
<evidence type="ECO:0000259" key="4">
    <source>
        <dbReference type="Pfam" id="PF01521"/>
    </source>
</evidence>
<evidence type="ECO:0000313" key="6">
    <source>
        <dbReference type="Proteomes" id="UP001642464"/>
    </source>
</evidence>
<sequence>MAAAAATKRIMSVTKSAASRLGDLMARRNDPGTIGVRIGLRQRGCNGMSYTMDYTNKVNKFDEVVETDQGIKVVVDSKAVMFLIGTEMDFVSNEVGNEFVFNNPNKKSECGCGQSFNV</sequence>
<keyword evidence="3" id="KW-0408">Iron</keyword>
<dbReference type="InterPro" id="IPR035903">
    <property type="entry name" value="HesB-like_dom_sf"/>
</dbReference>
<dbReference type="Proteomes" id="UP001642464">
    <property type="component" value="Unassembled WGS sequence"/>
</dbReference>
<dbReference type="SUPFAM" id="SSF89360">
    <property type="entry name" value="HesB-like domain"/>
    <property type="match status" value="1"/>
</dbReference>
<keyword evidence="3" id="KW-0479">Metal-binding</keyword>
<name>A0ABP0NWM7_9DINO</name>
<dbReference type="InterPro" id="IPR017870">
    <property type="entry name" value="FeS_cluster_insertion_CS"/>
</dbReference>
<organism evidence="5 6">
    <name type="scientific">Durusdinium trenchii</name>
    <dbReference type="NCBI Taxonomy" id="1381693"/>
    <lineage>
        <taxon>Eukaryota</taxon>
        <taxon>Sar</taxon>
        <taxon>Alveolata</taxon>
        <taxon>Dinophyceae</taxon>
        <taxon>Suessiales</taxon>
        <taxon>Symbiodiniaceae</taxon>
        <taxon>Durusdinium</taxon>
    </lineage>
</organism>
<keyword evidence="3" id="KW-0004">4Fe-4S</keyword>
<keyword evidence="3" id="KW-0411">Iron-sulfur</keyword>
<gene>
    <name evidence="5" type="ORF">SCF082_LOCUS34387</name>
</gene>
<accession>A0ABP0NWM7</accession>
<comment type="caution">
    <text evidence="5">The sequence shown here is derived from an EMBL/GenBank/DDBJ whole genome shotgun (WGS) entry which is preliminary data.</text>
</comment>
<comment type="pathway">
    <text evidence="1">Cofactor biosynthesis; iron-sulfur cluster biosynthesis.</text>
</comment>
<dbReference type="PANTHER" id="PTHR10072:SF41">
    <property type="entry name" value="IRON-SULFUR CLUSTER ASSEMBLY 1 HOMOLOG, MITOCHONDRIAL"/>
    <property type="match status" value="1"/>
</dbReference>